<dbReference type="InterPro" id="IPR011051">
    <property type="entry name" value="RmlC_Cupin_sf"/>
</dbReference>
<gene>
    <name evidence="1" type="ORF">SAMN05414137_103512</name>
</gene>
<evidence type="ECO:0008006" key="3">
    <source>
        <dbReference type="Google" id="ProtNLM"/>
    </source>
</evidence>
<organism evidence="1 2">
    <name type="scientific">Streptacidiphilus jiangxiensis</name>
    <dbReference type="NCBI Taxonomy" id="235985"/>
    <lineage>
        <taxon>Bacteria</taxon>
        <taxon>Bacillati</taxon>
        <taxon>Actinomycetota</taxon>
        <taxon>Actinomycetes</taxon>
        <taxon>Kitasatosporales</taxon>
        <taxon>Streptomycetaceae</taxon>
        <taxon>Streptacidiphilus</taxon>
    </lineage>
</organism>
<dbReference type="eggNOG" id="COG1917">
    <property type="taxonomic scope" value="Bacteria"/>
</dbReference>
<evidence type="ECO:0000313" key="1">
    <source>
        <dbReference type="EMBL" id="SEK79367.1"/>
    </source>
</evidence>
<sequence>MDELTLVARGQLEQARQSPHGRAARLLLHLNMLRQTLIALTQGSVLGEHEAPHAASVLVLTGSVQISTESGGMVSLAAGELAEVPQERHDLMALADSVVLLTTVTGV</sequence>
<dbReference type="InterPro" id="IPR014710">
    <property type="entry name" value="RmlC-like_jellyroll"/>
</dbReference>
<dbReference type="AlphaFoldDB" id="A0A1H7K061"/>
<evidence type="ECO:0000313" key="2">
    <source>
        <dbReference type="Proteomes" id="UP000183015"/>
    </source>
</evidence>
<keyword evidence="2" id="KW-1185">Reference proteome</keyword>
<name>A0A1H7K061_STRJI</name>
<dbReference type="OrthoDB" id="5190473at2"/>
<accession>A0A1H7K061</accession>
<protein>
    <recommendedName>
        <fullName evidence="3">Cupin domain protein</fullName>
    </recommendedName>
</protein>
<dbReference type="STRING" id="235985.SAMN05414137_103512"/>
<dbReference type="Gene3D" id="2.60.120.10">
    <property type="entry name" value="Jelly Rolls"/>
    <property type="match status" value="1"/>
</dbReference>
<dbReference type="RefSeq" id="WP_042453740.1">
    <property type="nucleotide sequence ID" value="NZ_BBPN01000030.1"/>
</dbReference>
<dbReference type="EMBL" id="FOAZ01000003">
    <property type="protein sequence ID" value="SEK79367.1"/>
    <property type="molecule type" value="Genomic_DNA"/>
</dbReference>
<reference evidence="2" key="1">
    <citation type="submission" date="2016-10" db="EMBL/GenBank/DDBJ databases">
        <authorList>
            <person name="Varghese N."/>
        </authorList>
    </citation>
    <scope>NUCLEOTIDE SEQUENCE [LARGE SCALE GENOMIC DNA]</scope>
    <source>
        <strain evidence="2">DSM 45096 / BCRC 16803 / CGMCC 4.1857 / CIP 109030 / JCM 12277 / KCTC 19219 / NBRC 100920 / 33214</strain>
    </source>
</reference>
<dbReference type="SUPFAM" id="SSF51182">
    <property type="entry name" value="RmlC-like cupins"/>
    <property type="match status" value="1"/>
</dbReference>
<dbReference type="Proteomes" id="UP000183015">
    <property type="component" value="Unassembled WGS sequence"/>
</dbReference>
<proteinExistence type="predicted"/>